<gene>
    <name evidence="1" type="ORF">H696_01875</name>
</gene>
<sequence>MPGHPPFFRPGGSCQAGGTDPPAFSCQGLPPARRSLCPCISTDGHAPALPRCQAALVPPRLKLRNMSHSADVPLHSDEFVTLYRDRLVVHWYYFPFAGDKVVPLDQVRRVHTGYFAGATPPRYLPSPEAAAKSGVYGGKVLDMWDWKHWGMALNFDTWWSCDLGRDGKDNWIAIELDDTHVKVGFAVDTHTHTGLLAKIHRATLAARKELDRPYDLCQ</sequence>
<evidence type="ECO:0000313" key="1">
    <source>
        <dbReference type="EMBL" id="KCV70929.1"/>
    </source>
</evidence>
<reference evidence="1" key="1">
    <citation type="submission" date="2013-04" db="EMBL/GenBank/DDBJ databases">
        <title>The Genome Sequence of Fonticula alba ATCC 38817.</title>
        <authorList>
            <consortium name="The Broad Institute Genomics Platform"/>
            <person name="Russ C."/>
            <person name="Cuomo C."/>
            <person name="Burger G."/>
            <person name="Gray M.W."/>
            <person name="Holland P.W.H."/>
            <person name="King N."/>
            <person name="Lang F.B.F."/>
            <person name="Roger A.J."/>
            <person name="Ruiz-Trillo I."/>
            <person name="Brown M."/>
            <person name="Walker B."/>
            <person name="Young S."/>
            <person name="Zeng Q."/>
            <person name="Gargeya S."/>
            <person name="Fitzgerald M."/>
            <person name="Haas B."/>
            <person name="Abouelleil A."/>
            <person name="Allen A.W."/>
            <person name="Alvarado L."/>
            <person name="Arachchi H.M."/>
            <person name="Berlin A.M."/>
            <person name="Chapman S.B."/>
            <person name="Gainer-Dewar J."/>
            <person name="Goldberg J."/>
            <person name="Griggs A."/>
            <person name="Gujja S."/>
            <person name="Hansen M."/>
            <person name="Howarth C."/>
            <person name="Imamovic A."/>
            <person name="Ireland A."/>
            <person name="Larimer J."/>
            <person name="McCowan C."/>
            <person name="Murphy C."/>
            <person name="Pearson M."/>
            <person name="Poon T.W."/>
            <person name="Priest M."/>
            <person name="Roberts A."/>
            <person name="Saif S."/>
            <person name="Shea T."/>
            <person name="Sisk P."/>
            <person name="Sykes S."/>
            <person name="Wortman J."/>
            <person name="Nusbaum C."/>
            <person name="Birren B."/>
        </authorList>
    </citation>
    <scope>NUCLEOTIDE SEQUENCE [LARGE SCALE GENOMIC DNA]</scope>
    <source>
        <strain evidence="1">ATCC 38817</strain>
    </source>
</reference>
<dbReference type="AlphaFoldDB" id="A0A058Z9E1"/>
<organism evidence="1">
    <name type="scientific">Fonticula alba</name>
    <name type="common">Slime mold</name>
    <dbReference type="NCBI Taxonomy" id="691883"/>
    <lineage>
        <taxon>Eukaryota</taxon>
        <taxon>Rotosphaerida</taxon>
        <taxon>Fonticulaceae</taxon>
        <taxon>Fonticula</taxon>
    </lineage>
</organism>
<dbReference type="GeneID" id="20526600"/>
<proteinExistence type="predicted"/>
<name>A0A058Z9E1_FONAL</name>
<dbReference type="EMBL" id="KB932203">
    <property type="protein sequence ID" value="KCV70929.1"/>
    <property type="molecule type" value="Genomic_DNA"/>
</dbReference>
<keyword evidence="2" id="KW-1185">Reference proteome</keyword>
<protein>
    <submittedName>
        <fullName evidence="1">Uncharacterized protein</fullName>
    </submittedName>
</protein>
<dbReference type="OrthoDB" id="10001099at2759"/>
<dbReference type="Proteomes" id="UP000030693">
    <property type="component" value="Unassembled WGS sequence"/>
</dbReference>
<accession>A0A058Z9E1</accession>
<dbReference type="RefSeq" id="XP_009494051.1">
    <property type="nucleotide sequence ID" value="XM_009495776.1"/>
</dbReference>
<evidence type="ECO:0000313" key="2">
    <source>
        <dbReference type="Proteomes" id="UP000030693"/>
    </source>
</evidence>